<dbReference type="RefSeq" id="WP_162334144.1">
    <property type="nucleotide sequence ID" value="NZ_CP048113.1"/>
</dbReference>
<keyword evidence="3" id="KW-1185">Reference proteome</keyword>
<proteinExistence type="predicted"/>
<feature type="transmembrane region" description="Helical" evidence="1">
    <location>
        <begin position="5"/>
        <end position="27"/>
    </location>
</feature>
<dbReference type="AlphaFoldDB" id="A0A6B9ZL25"/>
<feature type="transmembrane region" description="Helical" evidence="1">
    <location>
        <begin position="276"/>
        <end position="294"/>
    </location>
</feature>
<name>A0A6B9ZL25_9BACT</name>
<dbReference type="Proteomes" id="UP000476411">
    <property type="component" value="Chromosome"/>
</dbReference>
<dbReference type="EMBL" id="CP048113">
    <property type="protein sequence ID" value="QHS62509.1"/>
    <property type="molecule type" value="Genomic_DNA"/>
</dbReference>
<keyword evidence="1" id="KW-0472">Membrane</keyword>
<keyword evidence="1" id="KW-0812">Transmembrane</keyword>
<keyword evidence="1" id="KW-1133">Transmembrane helix</keyword>
<accession>A0A6B9ZL25</accession>
<evidence type="ECO:0000313" key="3">
    <source>
        <dbReference type="Proteomes" id="UP000476411"/>
    </source>
</evidence>
<evidence type="ECO:0000256" key="1">
    <source>
        <dbReference type="SAM" id="Phobius"/>
    </source>
</evidence>
<organism evidence="2 3">
    <name type="scientific">Chitinophaga agri</name>
    <dbReference type="NCBI Taxonomy" id="2703787"/>
    <lineage>
        <taxon>Bacteria</taxon>
        <taxon>Pseudomonadati</taxon>
        <taxon>Bacteroidota</taxon>
        <taxon>Chitinophagia</taxon>
        <taxon>Chitinophagales</taxon>
        <taxon>Chitinophagaceae</taxon>
        <taxon>Chitinophaga</taxon>
    </lineage>
</organism>
<sequence>MKSKYLYIIIIAAIILIIFWIAAVQFVKPANREIEEQELLKQTFSYKDKTPGGCYAMFKAMSGLFYYEMKPQVVTKPFTRTFTKDATLSATNYNLYMLVADKLYTSEEDAKNMIKFASAGNQLFIATNHPDSFLTNLLHIDVDNEGFFQFAVNAEQHFVNKNLAPDTAFMRAGIKGGSYLTRMDTSRTTILGTDAFNRPNFIRVTVDEGAVFLLLQPSVLTNYFLMKERNMVALERLLSYTNLYTDHVYWDEFYKYQHYRQSSDFSEWQVLMRYPAMRWALFLAVLLLLIYILFESKRRQRVIPEKNILVNNSLEFVDALGQLYYQQHNNKNLAYKIILQWQEFIRSKYYLNTNVMDAAFANALSRKAVMPLEHVNSILGDIQAIQLSDMNLSDEDLQIFYKKIQAFYINTK</sequence>
<evidence type="ECO:0000313" key="2">
    <source>
        <dbReference type="EMBL" id="QHS62509.1"/>
    </source>
</evidence>
<gene>
    <name evidence="2" type="ORF">GWR21_23840</name>
</gene>
<reference evidence="2 3" key="1">
    <citation type="submission" date="2020-01" db="EMBL/GenBank/DDBJ databases">
        <title>Complete genome sequence of Chitinophaga sp. H33E-04 isolated from quinoa roots.</title>
        <authorList>
            <person name="Weon H.-Y."/>
            <person name="Lee S.A."/>
        </authorList>
    </citation>
    <scope>NUCLEOTIDE SEQUENCE [LARGE SCALE GENOMIC DNA]</scope>
    <source>
        <strain evidence="2 3">H33E-04</strain>
    </source>
</reference>
<dbReference type="KEGG" id="chih:GWR21_23840"/>
<protein>
    <submittedName>
        <fullName evidence="2">DUF4350 domain-containing protein</fullName>
    </submittedName>
</protein>